<dbReference type="PaxDb" id="272559-BF9343_0971"/>
<evidence type="ECO:0000313" key="7">
    <source>
        <dbReference type="Proteomes" id="UP000006731"/>
    </source>
</evidence>
<evidence type="ECO:0000256" key="3">
    <source>
        <dbReference type="ARBA" id="ARBA00022692"/>
    </source>
</evidence>
<comment type="subcellular location">
    <subcellularLocation>
        <location evidence="1">Cell membrane</location>
        <topology evidence="1">Multi-pass membrane protein</topology>
    </subcellularLocation>
</comment>
<dbReference type="HOGENOM" id="CLU_040274_1_0_10"/>
<dbReference type="PANTHER" id="PTHR30250">
    <property type="entry name" value="PST FAMILY PREDICTED COLANIC ACID TRANSPORTER"/>
    <property type="match status" value="1"/>
</dbReference>
<dbReference type="KEGG" id="bfs:BF9343_0971"/>
<evidence type="ECO:0000256" key="5">
    <source>
        <dbReference type="ARBA" id="ARBA00023136"/>
    </source>
</evidence>
<protein>
    <submittedName>
        <fullName evidence="6">O-antigen flippase</fullName>
    </submittedName>
</protein>
<dbReference type="RefSeq" id="WP_005813013.1">
    <property type="nucleotide sequence ID" value="NC_003228.3"/>
</dbReference>
<dbReference type="BioCyc" id="BFRA272559:G1GHZ-1066-MONOMER"/>
<dbReference type="AlphaFoldDB" id="Q5LGI7"/>
<dbReference type="Proteomes" id="UP000006731">
    <property type="component" value="Chromosome"/>
</dbReference>
<keyword evidence="5" id="KW-0472">Membrane</keyword>
<evidence type="ECO:0000313" key="6">
    <source>
        <dbReference type="EMBL" id="CAH06752.1"/>
    </source>
</evidence>
<dbReference type="InterPro" id="IPR050833">
    <property type="entry name" value="Poly_Biosynth_Transport"/>
</dbReference>
<name>Q5LGI7_BACFN</name>
<sequence length="511" mass="58642">MNNSRTAKGLKNAQVALLFYFINLILSFLSRKAFIEHLGAEVLGLNTTLTNILVYLNLAELGIGYAISYALYKPLYEGDKQAVNEIISIQGWLYKRIAIIVIIMSGVILLFFPLFFAKIEIPIWYVYATFLVLLSSSIFSYFFNYKQFVLTADQKEYKLITNVQGFKVVKTILQIVVIVYFCNGYVWWLLLELLMGVITVFVLNSIVRKEYPWLQTSPKIGKDVKDKYPYIIKKTKQLFFHKIANVVLNQTSPIIIYSYTNLTMVAVYGNYMLIISGISLLINSVFSSIGAGIGNLVAEGNQAKIIQVFNELLSSRIWIVSILCFGVYQMSRPFIVLWVGDRFVLDDFYLLLMLLIAFISLTRLVDLFIAAYGLYQDVWAAILEAFLNLGLSILFGYYWGLSGILGGVIVSLVIIALLWKPFFLFKYGFNKNCLNFYFVYMKCVAFALITFYFSIRVIDYIGIGMCTDYSSWILISMLNIFVYTIISFPIFFFFSDGTNRFIKRVINIVFN</sequence>
<evidence type="ECO:0000256" key="2">
    <source>
        <dbReference type="ARBA" id="ARBA00022475"/>
    </source>
</evidence>
<reference evidence="6 7" key="1">
    <citation type="journal article" date="2005" name="Science">
        <title>Extensive DNA inversions in the B. fragilis genome control variable gene expression.</title>
        <authorList>
            <person name="Cerdeno-Tarraga A.M."/>
            <person name="Patrick S."/>
            <person name="Crosmann L."/>
            <person name="Blakely G."/>
            <person name="Abratt V."/>
            <person name="Lennard N."/>
            <person name="Duerden B."/>
            <person name="Poxton I."/>
            <person name="Harris B."/>
            <person name="Quail M.A."/>
            <person name="Barron A."/>
            <person name="Clarck L."/>
            <person name="Corton C."/>
            <person name="Doggett J."/>
            <person name="Holden M.T.G."/>
            <person name="Larke N."/>
            <person name="Line A."/>
            <person name="Lord A."/>
            <person name="Norbertczak H."/>
            <person name="Ormond D."/>
            <person name="Price C."/>
            <person name="Rabbinowitsch E."/>
            <person name="Woodward J."/>
            <person name="Barrel B.G."/>
            <person name="Parkhill J."/>
        </authorList>
    </citation>
    <scope>NUCLEOTIDE SEQUENCE [LARGE SCALE GENOMIC DNA]</scope>
    <source>
        <strain evidence="7">ATCC 25285 / DSM 2151 / CCUG 4856 / JCM 11019 / LMG 10263 / NCTC 9343 / Onslow / VPI 2553 / EN-2</strain>
    </source>
</reference>
<organism evidence="6 7">
    <name type="scientific">Bacteroides fragilis (strain ATCC 25285 / DSM 2151 / CCUG 4856 / JCM 11019 / LMG 10263 / NCTC 9343 / Onslow / VPI 2553 / EN-2)</name>
    <dbReference type="NCBI Taxonomy" id="272559"/>
    <lineage>
        <taxon>Bacteria</taxon>
        <taxon>Pseudomonadati</taxon>
        <taxon>Bacteroidota</taxon>
        <taxon>Bacteroidia</taxon>
        <taxon>Bacteroidales</taxon>
        <taxon>Bacteroidaceae</taxon>
        <taxon>Bacteroides</taxon>
    </lineage>
</organism>
<keyword evidence="2" id="KW-1003">Cell membrane</keyword>
<evidence type="ECO:0000256" key="4">
    <source>
        <dbReference type="ARBA" id="ARBA00022989"/>
    </source>
</evidence>
<dbReference type="PANTHER" id="PTHR30250:SF26">
    <property type="entry name" value="PSMA PROTEIN"/>
    <property type="match status" value="1"/>
</dbReference>
<accession>Q5LGI7</accession>
<keyword evidence="7" id="KW-1185">Reference proteome</keyword>
<dbReference type="EMBL" id="CR626927">
    <property type="protein sequence ID" value="CAH06752.1"/>
    <property type="molecule type" value="Genomic_DNA"/>
</dbReference>
<proteinExistence type="predicted"/>
<keyword evidence="3" id="KW-0812">Transmembrane</keyword>
<keyword evidence="4" id="KW-1133">Transmembrane helix</keyword>
<dbReference type="GeneID" id="60369465"/>
<dbReference type="eggNOG" id="COG0534">
    <property type="taxonomic scope" value="Bacteria"/>
</dbReference>
<gene>
    <name evidence="6" type="primary">wzx2</name>
    <name evidence="6" type="ORF">BF9343_0971</name>
</gene>
<evidence type="ECO:0000256" key="1">
    <source>
        <dbReference type="ARBA" id="ARBA00004651"/>
    </source>
</evidence>
<dbReference type="GO" id="GO:0005886">
    <property type="term" value="C:plasma membrane"/>
    <property type="evidence" value="ECO:0007669"/>
    <property type="project" value="UniProtKB-SubCell"/>
</dbReference>